<reference evidence="3" key="1">
    <citation type="journal article" date="2020" name="Stud. Mycol.">
        <title>101 Dothideomycetes genomes: a test case for predicting lifestyles and emergence of pathogens.</title>
        <authorList>
            <person name="Haridas S."/>
            <person name="Albert R."/>
            <person name="Binder M."/>
            <person name="Bloem J."/>
            <person name="Labutti K."/>
            <person name="Salamov A."/>
            <person name="Andreopoulos B."/>
            <person name="Baker S."/>
            <person name="Barry K."/>
            <person name="Bills G."/>
            <person name="Bluhm B."/>
            <person name="Cannon C."/>
            <person name="Castanera R."/>
            <person name="Culley D."/>
            <person name="Daum C."/>
            <person name="Ezra D."/>
            <person name="Gonzalez J."/>
            <person name="Henrissat B."/>
            <person name="Kuo A."/>
            <person name="Liang C."/>
            <person name="Lipzen A."/>
            <person name="Lutzoni F."/>
            <person name="Magnuson J."/>
            <person name="Mondo S."/>
            <person name="Nolan M."/>
            <person name="Ohm R."/>
            <person name="Pangilinan J."/>
            <person name="Park H.-J."/>
            <person name="Ramirez L."/>
            <person name="Alfaro M."/>
            <person name="Sun H."/>
            <person name="Tritt A."/>
            <person name="Yoshinaga Y."/>
            <person name="Zwiers L.-H."/>
            <person name="Turgeon B."/>
            <person name="Goodwin S."/>
            <person name="Spatafora J."/>
            <person name="Crous P."/>
            <person name="Grigoriev I."/>
        </authorList>
    </citation>
    <scope>NUCLEOTIDE SEQUENCE</scope>
    <source>
        <strain evidence="3">CBS 183.55</strain>
    </source>
</reference>
<evidence type="ECO:0000259" key="2">
    <source>
        <dbReference type="Pfam" id="PF09362"/>
    </source>
</evidence>
<dbReference type="GeneID" id="54345890"/>
<dbReference type="Proteomes" id="UP000800082">
    <property type="component" value="Unassembled WGS sequence"/>
</dbReference>
<dbReference type="Pfam" id="PF09362">
    <property type="entry name" value="DUF1996"/>
    <property type="match status" value="1"/>
</dbReference>
<keyword evidence="1" id="KW-0732">Signal</keyword>
<evidence type="ECO:0000256" key="1">
    <source>
        <dbReference type="SAM" id="SignalP"/>
    </source>
</evidence>
<protein>
    <recommendedName>
        <fullName evidence="2">DUF1996 domain-containing protein</fullName>
    </recommendedName>
</protein>
<gene>
    <name evidence="3" type="ORF">M421DRAFT_214083</name>
</gene>
<sequence length="457" mass="49904">MKLFHALGALTAALSFQGVNADTPFRVTCSPFKRERIDNLVSPGQEATHMHTFWGSRAITADPITVDELRDSCHTCSNTFDHSAYWMPTLYYVKKNATLPVKVAIFHVYYHGQNEDREPFPEDFAILSGNSSLTEEQAKEQGGIGTSWFFDDSDEEKEAWQLPTKKGGGWLRGNVPFPTSVVKDETLGRYRECTSKDEAGCFNVIRMFFAVWYDLRDDYFSFEDGDYLTLSSGGGQTYHGDFIYGWDREAAYDLVRKTEGASTSNNQSTQCQALNEQDPFLQRADWDAMLEAKAGNVSIETGTYGRGLTITDGTSVNSTWTGKWGEEGETVAQPGNATVSQSIASTATSSQLAVSLSATSTLKAEIEDVTSTVIHSSSVPVSIFSTTTKTSAPISTQESYTMLQTPSFSISATRIGYAAASASSIGSSVGRTPTAPAGCAANYARKGHSRKNIRRAH</sequence>
<dbReference type="PANTHER" id="PTHR43662">
    <property type="match status" value="1"/>
</dbReference>
<feature type="domain" description="DUF1996" evidence="2">
    <location>
        <begin position="38"/>
        <end position="246"/>
    </location>
</feature>
<dbReference type="RefSeq" id="XP_033446945.1">
    <property type="nucleotide sequence ID" value="XM_033588243.1"/>
</dbReference>
<evidence type="ECO:0000313" key="4">
    <source>
        <dbReference type="Proteomes" id="UP000800082"/>
    </source>
</evidence>
<evidence type="ECO:0000313" key="3">
    <source>
        <dbReference type="EMBL" id="KAF1926693.1"/>
    </source>
</evidence>
<accession>A0A6A5RGT0</accession>
<feature type="chain" id="PRO_5025373263" description="DUF1996 domain-containing protein" evidence="1">
    <location>
        <begin position="22"/>
        <end position="457"/>
    </location>
</feature>
<dbReference type="InterPro" id="IPR018535">
    <property type="entry name" value="DUF1996"/>
</dbReference>
<name>A0A6A5RGT0_9PLEO</name>
<dbReference type="EMBL" id="ML978976">
    <property type="protein sequence ID" value="KAF1926693.1"/>
    <property type="molecule type" value="Genomic_DNA"/>
</dbReference>
<keyword evidence="4" id="KW-1185">Reference proteome</keyword>
<dbReference type="AlphaFoldDB" id="A0A6A5RGT0"/>
<feature type="signal peptide" evidence="1">
    <location>
        <begin position="1"/>
        <end position="21"/>
    </location>
</feature>
<organism evidence="3 4">
    <name type="scientific">Didymella exigua CBS 183.55</name>
    <dbReference type="NCBI Taxonomy" id="1150837"/>
    <lineage>
        <taxon>Eukaryota</taxon>
        <taxon>Fungi</taxon>
        <taxon>Dikarya</taxon>
        <taxon>Ascomycota</taxon>
        <taxon>Pezizomycotina</taxon>
        <taxon>Dothideomycetes</taxon>
        <taxon>Pleosporomycetidae</taxon>
        <taxon>Pleosporales</taxon>
        <taxon>Pleosporineae</taxon>
        <taxon>Didymellaceae</taxon>
        <taxon>Didymella</taxon>
    </lineage>
</organism>
<dbReference type="PANTHER" id="PTHR43662:SF12">
    <property type="entry name" value="DUF1996 DOMAIN-CONTAINING PROTEIN-RELATED"/>
    <property type="match status" value="1"/>
</dbReference>
<proteinExistence type="predicted"/>
<dbReference type="OrthoDB" id="74764at2759"/>